<evidence type="ECO:0000256" key="1">
    <source>
        <dbReference type="SAM" id="SignalP"/>
    </source>
</evidence>
<evidence type="ECO:0000313" key="2">
    <source>
        <dbReference type="EMBL" id="KUF09499.1"/>
    </source>
</evidence>
<dbReference type="Proteomes" id="UP000054396">
    <property type="component" value="Unassembled WGS sequence"/>
</dbReference>
<evidence type="ECO:0008006" key="4">
    <source>
        <dbReference type="Google" id="ProtNLM"/>
    </source>
</evidence>
<keyword evidence="3" id="KW-1185">Reference proteome</keyword>
<protein>
    <recommendedName>
        <fullName evidence="4">DUF4148 domain-containing protein</fullName>
    </recommendedName>
</protein>
<feature type="signal peptide" evidence="1">
    <location>
        <begin position="1"/>
        <end position="21"/>
    </location>
</feature>
<dbReference type="OrthoDB" id="7877172at2"/>
<accession>A0A0W7WFR3</accession>
<evidence type="ECO:0000313" key="3">
    <source>
        <dbReference type="Proteomes" id="UP000054396"/>
    </source>
</evidence>
<reference evidence="2 3" key="1">
    <citation type="submission" date="2015-12" db="EMBL/GenBank/DDBJ databases">
        <authorList>
            <person name="Shamseldin A."/>
            <person name="Moawad H."/>
            <person name="Abd El-Rahim W.M."/>
            <person name="Sadowsky M.J."/>
        </authorList>
    </citation>
    <scope>NUCLEOTIDE SEQUENCE [LARGE SCALE GENOMIC DNA]</scope>
    <source>
        <strain evidence="2 3">SJ5A-1</strain>
    </source>
</reference>
<sequence>MNRIIAAALVASAAFAGTAQAMVNTTDAVRHEVQTYAPGADLDGLSSAQVAALQSIIHGGDTESEKRTKIRNIVN</sequence>
<name>A0A0W7WFR3_9RHOB</name>
<organism evidence="2 3">
    <name type="scientific">Pseudoponticoccus marisrubri</name>
    <dbReference type="NCBI Taxonomy" id="1685382"/>
    <lineage>
        <taxon>Bacteria</taxon>
        <taxon>Pseudomonadati</taxon>
        <taxon>Pseudomonadota</taxon>
        <taxon>Alphaproteobacteria</taxon>
        <taxon>Rhodobacterales</taxon>
        <taxon>Roseobacteraceae</taxon>
        <taxon>Pseudoponticoccus</taxon>
    </lineage>
</organism>
<keyword evidence="1" id="KW-0732">Signal</keyword>
<proteinExistence type="predicted"/>
<dbReference type="STRING" id="1685382.AVJ23_17825"/>
<dbReference type="AlphaFoldDB" id="A0A0W7WFR3"/>
<feature type="chain" id="PRO_5006936227" description="DUF4148 domain-containing protein" evidence="1">
    <location>
        <begin position="22"/>
        <end position="75"/>
    </location>
</feature>
<comment type="caution">
    <text evidence="2">The sequence shown here is derived from an EMBL/GenBank/DDBJ whole genome shotgun (WGS) entry which is preliminary data.</text>
</comment>
<dbReference type="RefSeq" id="WP_058863574.1">
    <property type="nucleotide sequence ID" value="NZ_LPXO01000013.1"/>
</dbReference>
<dbReference type="EMBL" id="LPXO01000013">
    <property type="protein sequence ID" value="KUF09499.1"/>
    <property type="molecule type" value="Genomic_DNA"/>
</dbReference>
<gene>
    <name evidence="2" type="ORF">AVJ23_17825</name>
</gene>